<feature type="compositionally biased region" description="Pro residues" evidence="2">
    <location>
        <begin position="52"/>
        <end position="70"/>
    </location>
</feature>
<evidence type="ECO:0000256" key="2">
    <source>
        <dbReference type="SAM" id="MobiDB-lite"/>
    </source>
</evidence>
<feature type="compositionally biased region" description="Pro residues" evidence="2">
    <location>
        <begin position="135"/>
        <end position="144"/>
    </location>
</feature>
<evidence type="ECO:0000259" key="4">
    <source>
        <dbReference type="Pfam" id="PF11611"/>
    </source>
</evidence>
<feature type="region of interest" description="Disordered" evidence="2">
    <location>
        <begin position="1"/>
        <end position="70"/>
    </location>
</feature>
<keyword evidence="1" id="KW-0732">Signal</keyword>
<evidence type="ECO:0000313" key="6">
    <source>
        <dbReference type="Proteomes" id="UP000653076"/>
    </source>
</evidence>
<gene>
    <name evidence="5" type="ORF">Vqi01_10140</name>
</gene>
<dbReference type="EMBL" id="BOPC01000013">
    <property type="protein sequence ID" value="GIJ25852.1"/>
    <property type="molecule type" value="Genomic_DNA"/>
</dbReference>
<protein>
    <recommendedName>
        <fullName evidence="4">DUF4352 domain-containing protein</fullName>
    </recommendedName>
</protein>
<evidence type="ECO:0000256" key="3">
    <source>
        <dbReference type="SAM" id="Phobius"/>
    </source>
</evidence>
<keyword evidence="6" id="KW-1185">Reference proteome</keyword>
<proteinExistence type="predicted"/>
<comment type="caution">
    <text evidence="5">The sequence shown here is derived from an EMBL/GenBank/DDBJ whole genome shotgun (WGS) entry which is preliminary data.</text>
</comment>
<feature type="transmembrane region" description="Helical" evidence="3">
    <location>
        <begin position="79"/>
        <end position="104"/>
    </location>
</feature>
<accession>A0ABQ4J6P8</accession>
<dbReference type="RefSeq" id="WP_204033307.1">
    <property type="nucleotide sequence ID" value="NZ_BOPC01000013.1"/>
</dbReference>
<name>A0ABQ4J6P8_9ACTN</name>
<organism evidence="5 6">
    <name type="scientific">Micromonospora qiuiae</name>
    <dbReference type="NCBI Taxonomy" id="502268"/>
    <lineage>
        <taxon>Bacteria</taxon>
        <taxon>Bacillati</taxon>
        <taxon>Actinomycetota</taxon>
        <taxon>Actinomycetes</taxon>
        <taxon>Micromonosporales</taxon>
        <taxon>Micromonosporaceae</taxon>
        <taxon>Micromonospora</taxon>
    </lineage>
</organism>
<feature type="domain" description="DUF4352" evidence="4">
    <location>
        <begin position="167"/>
        <end position="274"/>
    </location>
</feature>
<sequence length="283" mass="28847">MSHPQPPHGPHDPYQPNQPPVSGTPYPQGAPYQASGPYPPGDPYSPGGGYPPSGPYPPGGPGAPLGPPQPVGGGGGRKVLIVVIVVAVVALLCCVGGIVALVAATKQAADQVSEALPMPTVSYEPPAPATSAPAPGTPPSPAAPTTPGNRGETFDMKPGDTLVITDDDGTIEVTVTKFRTVTEACRSFAPKPEKGRYLIAEVTAKVTKGTGSINPFYFEWVADDGTTVNGLVGALSGCGDPLGSGNDLRTGSKRSGTVVFDVADAKGTLEYRHLFETAGSWKP</sequence>
<evidence type="ECO:0000313" key="5">
    <source>
        <dbReference type="EMBL" id="GIJ25852.1"/>
    </source>
</evidence>
<reference evidence="5 6" key="1">
    <citation type="submission" date="2021-01" db="EMBL/GenBank/DDBJ databases">
        <title>Whole genome shotgun sequence of Verrucosispora qiuiae NBRC 106684.</title>
        <authorList>
            <person name="Komaki H."/>
            <person name="Tamura T."/>
        </authorList>
    </citation>
    <scope>NUCLEOTIDE SEQUENCE [LARGE SCALE GENOMIC DNA]</scope>
    <source>
        <strain evidence="5 6">NBRC 106684</strain>
    </source>
</reference>
<keyword evidence="3" id="KW-1133">Transmembrane helix</keyword>
<dbReference type="Proteomes" id="UP000653076">
    <property type="component" value="Unassembled WGS sequence"/>
</dbReference>
<dbReference type="InterPro" id="IPR029051">
    <property type="entry name" value="DUF4352"/>
</dbReference>
<dbReference type="Gene3D" id="2.60.40.1240">
    <property type="match status" value="1"/>
</dbReference>
<dbReference type="InterPro" id="IPR029050">
    <property type="entry name" value="Immunoprotect_excell_Ig-like"/>
</dbReference>
<keyword evidence="3" id="KW-0812">Transmembrane</keyword>
<evidence type="ECO:0000256" key="1">
    <source>
        <dbReference type="ARBA" id="ARBA00022729"/>
    </source>
</evidence>
<feature type="region of interest" description="Disordered" evidence="2">
    <location>
        <begin position="120"/>
        <end position="157"/>
    </location>
</feature>
<keyword evidence="3" id="KW-0472">Membrane</keyword>
<dbReference type="Pfam" id="PF11611">
    <property type="entry name" value="DUF4352"/>
    <property type="match status" value="1"/>
</dbReference>